<feature type="compositionally biased region" description="Basic and acidic residues" evidence="1">
    <location>
        <begin position="1"/>
        <end position="10"/>
    </location>
</feature>
<gene>
    <name evidence="2" type="ORF">SEVIR_2G313500v2</name>
</gene>
<dbReference type="EMBL" id="CM016553">
    <property type="protein sequence ID" value="TKW34541.1"/>
    <property type="molecule type" value="Genomic_DNA"/>
</dbReference>
<keyword evidence="3" id="KW-1185">Reference proteome</keyword>
<reference evidence="2" key="1">
    <citation type="submission" date="2019-03" db="EMBL/GenBank/DDBJ databases">
        <title>WGS assembly of Setaria viridis.</title>
        <authorList>
            <person name="Huang P."/>
            <person name="Jenkins J."/>
            <person name="Grimwood J."/>
            <person name="Barry K."/>
            <person name="Healey A."/>
            <person name="Mamidi S."/>
            <person name="Sreedasyam A."/>
            <person name="Shu S."/>
            <person name="Feldman M."/>
            <person name="Wu J."/>
            <person name="Yu Y."/>
            <person name="Chen C."/>
            <person name="Johnson J."/>
            <person name="Rokhsar D."/>
            <person name="Baxter I."/>
            <person name="Schmutz J."/>
            <person name="Brutnell T."/>
            <person name="Kellogg E."/>
        </authorList>
    </citation>
    <scope>NUCLEOTIDE SEQUENCE [LARGE SCALE GENOMIC DNA]</scope>
</reference>
<dbReference type="Proteomes" id="UP000298652">
    <property type="component" value="Chromosome 2"/>
</dbReference>
<feature type="region of interest" description="Disordered" evidence="1">
    <location>
        <begin position="1"/>
        <end position="73"/>
    </location>
</feature>
<dbReference type="AlphaFoldDB" id="A0A4U6VX20"/>
<accession>A0A4U6VX20</accession>
<proteinExistence type="predicted"/>
<evidence type="ECO:0000313" key="2">
    <source>
        <dbReference type="EMBL" id="TKW34541.1"/>
    </source>
</evidence>
<protein>
    <submittedName>
        <fullName evidence="2">Uncharacterized protein</fullName>
    </submittedName>
</protein>
<evidence type="ECO:0000256" key="1">
    <source>
        <dbReference type="SAM" id="MobiDB-lite"/>
    </source>
</evidence>
<evidence type="ECO:0000313" key="3">
    <source>
        <dbReference type="Proteomes" id="UP000298652"/>
    </source>
</evidence>
<dbReference type="Gramene" id="TKW34541">
    <property type="protein sequence ID" value="TKW34541"/>
    <property type="gene ID" value="SEVIR_2G313500v2"/>
</dbReference>
<sequence length="143" mass="14489">MGGRERRREGPGAAGLAQEAGNDGVRSGCGGSGRREQRRRRGRPQAAAAAREPGSGCGGVGVRERLRRRGRPGVAAVAARAAGRGGAGRTAAAEAARGPSCLALARSQPCLTGWPGTEKAQRARAWAAGEARGLARHGTTKSS</sequence>
<organism evidence="2 3">
    <name type="scientific">Setaria viridis</name>
    <name type="common">Green bristlegrass</name>
    <name type="synonym">Setaria italica subsp. viridis</name>
    <dbReference type="NCBI Taxonomy" id="4556"/>
    <lineage>
        <taxon>Eukaryota</taxon>
        <taxon>Viridiplantae</taxon>
        <taxon>Streptophyta</taxon>
        <taxon>Embryophyta</taxon>
        <taxon>Tracheophyta</taxon>
        <taxon>Spermatophyta</taxon>
        <taxon>Magnoliopsida</taxon>
        <taxon>Liliopsida</taxon>
        <taxon>Poales</taxon>
        <taxon>Poaceae</taxon>
        <taxon>PACMAD clade</taxon>
        <taxon>Panicoideae</taxon>
        <taxon>Panicodae</taxon>
        <taxon>Paniceae</taxon>
        <taxon>Cenchrinae</taxon>
        <taxon>Setaria</taxon>
    </lineage>
</organism>
<feature type="compositionally biased region" description="Low complexity" evidence="1">
    <location>
        <begin position="44"/>
        <end position="54"/>
    </location>
</feature>
<name>A0A4U6VX20_SETVI</name>